<sequence>MIKPTKEPKLKDAALESEEKDTKEKSQSAARTFHASFGYAKLQIMNIDGFIKHQPITILTDTSSPNDLMNGKGKQVTLRGKRGSEEKMVLTQRLEKLIEISGTYAEPSQLLPTRLHNLRMLILQEEPPAHIRPYCCPHLQWNEAKRII</sequence>
<protein>
    <submittedName>
        <fullName evidence="2">Uncharacterized protein</fullName>
    </submittedName>
</protein>
<dbReference type="EMBL" id="AMZH03020819">
    <property type="protein sequence ID" value="RRT38830.1"/>
    <property type="molecule type" value="Genomic_DNA"/>
</dbReference>
<proteinExistence type="predicted"/>
<organism evidence="2 3">
    <name type="scientific">Ensete ventricosum</name>
    <name type="common">Abyssinian banana</name>
    <name type="synonym">Musa ensete</name>
    <dbReference type="NCBI Taxonomy" id="4639"/>
    <lineage>
        <taxon>Eukaryota</taxon>
        <taxon>Viridiplantae</taxon>
        <taxon>Streptophyta</taxon>
        <taxon>Embryophyta</taxon>
        <taxon>Tracheophyta</taxon>
        <taxon>Spermatophyta</taxon>
        <taxon>Magnoliopsida</taxon>
        <taxon>Liliopsida</taxon>
        <taxon>Zingiberales</taxon>
        <taxon>Musaceae</taxon>
        <taxon>Ensete</taxon>
    </lineage>
</organism>
<comment type="caution">
    <text evidence="2">The sequence shown here is derived from an EMBL/GenBank/DDBJ whole genome shotgun (WGS) entry which is preliminary data.</text>
</comment>
<name>A0A426XHB6_ENSVE</name>
<evidence type="ECO:0000313" key="2">
    <source>
        <dbReference type="EMBL" id="RRT38830.1"/>
    </source>
</evidence>
<accession>A0A426XHB6</accession>
<gene>
    <name evidence="2" type="ORF">B296_00046741</name>
</gene>
<feature type="compositionally biased region" description="Basic and acidic residues" evidence="1">
    <location>
        <begin position="1"/>
        <end position="14"/>
    </location>
</feature>
<dbReference type="AlphaFoldDB" id="A0A426XHB6"/>
<reference evidence="2 3" key="1">
    <citation type="journal article" date="2014" name="Agronomy (Basel)">
        <title>A Draft Genome Sequence for Ensete ventricosum, the Drought-Tolerant Tree Against Hunger.</title>
        <authorList>
            <person name="Harrison J."/>
            <person name="Moore K.A."/>
            <person name="Paszkiewicz K."/>
            <person name="Jones T."/>
            <person name="Grant M."/>
            <person name="Ambacheew D."/>
            <person name="Muzemil S."/>
            <person name="Studholme D.J."/>
        </authorList>
    </citation>
    <scope>NUCLEOTIDE SEQUENCE [LARGE SCALE GENOMIC DNA]</scope>
</reference>
<dbReference type="Proteomes" id="UP000287651">
    <property type="component" value="Unassembled WGS sequence"/>
</dbReference>
<evidence type="ECO:0000256" key="1">
    <source>
        <dbReference type="SAM" id="MobiDB-lite"/>
    </source>
</evidence>
<evidence type="ECO:0000313" key="3">
    <source>
        <dbReference type="Proteomes" id="UP000287651"/>
    </source>
</evidence>
<feature type="region of interest" description="Disordered" evidence="1">
    <location>
        <begin position="1"/>
        <end position="29"/>
    </location>
</feature>